<organism evidence="1">
    <name type="scientific">Lepeophtheirus salmonis</name>
    <name type="common">Salmon louse</name>
    <name type="synonym">Caligus salmonis</name>
    <dbReference type="NCBI Taxonomy" id="72036"/>
    <lineage>
        <taxon>Eukaryota</taxon>
        <taxon>Metazoa</taxon>
        <taxon>Ecdysozoa</taxon>
        <taxon>Arthropoda</taxon>
        <taxon>Crustacea</taxon>
        <taxon>Multicrustacea</taxon>
        <taxon>Hexanauplia</taxon>
        <taxon>Copepoda</taxon>
        <taxon>Siphonostomatoida</taxon>
        <taxon>Caligidae</taxon>
        <taxon>Lepeophtheirus</taxon>
    </lineage>
</organism>
<sequence>GRNKDFRRLAALQQLIPLLFTSRTYAINDIIKSPKNHNSNKQYPLNN</sequence>
<dbReference type="EMBL" id="HACA01010440">
    <property type="protein sequence ID" value="CDW27801.1"/>
    <property type="molecule type" value="Transcribed_RNA"/>
</dbReference>
<proteinExistence type="predicted"/>
<dbReference type="AlphaFoldDB" id="A0A0K2TQX7"/>
<protein>
    <submittedName>
        <fullName evidence="1">Uncharacterized protein</fullName>
    </submittedName>
</protein>
<evidence type="ECO:0000313" key="1">
    <source>
        <dbReference type="EMBL" id="CDW27801.1"/>
    </source>
</evidence>
<accession>A0A0K2TQX7</accession>
<name>A0A0K2TQX7_LEPSM</name>
<feature type="non-terminal residue" evidence="1">
    <location>
        <position position="1"/>
    </location>
</feature>
<reference evidence="1" key="1">
    <citation type="submission" date="2014-05" db="EMBL/GenBank/DDBJ databases">
        <authorList>
            <person name="Chronopoulou M."/>
        </authorList>
    </citation>
    <scope>NUCLEOTIDE SEQUENCE</scope>
    <source>
        <tissue evidence="1">Whole organism</tissue>
    </source>
</reference>